<dbReference type="SUPFAM" id="SSF48452">
    <property type="entry name" value="TPR-like"/>
    <property type="match status" value="1"/>
</dbReference>
<keyword evidence="3" id="KW-0732">Signal</keyword>
<dbReference type="InterPro" id="IPR012944">
    <property type="entry name" value="SusD_RagB_dom"/>
</dbReference>
<comment type="similarity">
    <text evidence="2">Belongs to the SusD family.</text>
</comment>
<dbReference type="Pfam" id="PF07980">
    <property type="entry name" value="SusD_RagB"/>
    <property type="match status" value="1"/>
</dbReference>
<evidence type="ECO:0000256" key="3">
    <source>
        <dbReference type="ARBA" id="ARBA00022729"/>
    </source>
</evidence>
<evidence type="ECO:0000259" key="7">
    <source>
        <dbReference type="Pfam" id="PF14322"/>
    </source>
</evidence>
<reference evidence="8 9" key="1">
    <citation type="submission" date="2021-12" db="EMBL/GenBank/DDBJ databases">
        <title>Genome sequencing of bacteria with rrn-lacking chromosome and rrn-plasmid.</title>
        <authorList>
            <person name="Anda M."/>
            <person name="Iwasaki W."/>
        </authorList>
    </citation>
    <scope>NUCLEOTIDE SEQUENCE [LARGE SCALE GENOMIC DNA]</scope>
    <source>
        <strain evidence="8 9">NBRC 101262</strain>
        <plasmid evidence="8 9">pPP1</plasmid>
    </source>
</reference>
<feature type="domain" description="SusD-like N-terminal" evidence="7">
    <location>
        <begin position="100"/>
        <end position="231"/>
    </location>
</feature>
<dbReference type="CDD" id="cd08977">
    <property type="entry name" value="SusD"/>
    <property type="match status" value="1"/>
</dbReference>
<evidence type="ECO:0000256" key="2">
    <source>
        <dbReference type="ARBA" id="ARBA00006275"/>
    </source>
</evidence>
<keyword evidence="4" id="KW-0472">Membrane</keyword>
<dbReference type="Pfam" id="PF14322">
    <property type="entry name" value="SusD-like_3"/>
    <property type="match status" value="1"/>
</dbReference>
<accession>A0ABN6LBT1</accession>
<geneLocation type="plasmid" evidence="8 9">
    <name>pPP1</name>
</geneLocation>
<organism evidence="8 9">
    <name type="scientific">Persicobacter psychrovividus</name>
    <dbReference type="NCBI Taxonomy" id="387638"/>
    <lineage>
        <taxon>Bacteria</taxon>
        <taxon>Pseudomonadati</taxon>
        <taxon>Bacteroidota</taxon>
        <taxon>Cytophagia</taxon>
        <taxon>Cytophagales</taxon>
        <taxon>Persicobacteraceae</taxon>
        <taxon>Persicobacter</taxon>
    </lineage>
</organism>
<evidence type="ECO:0000256" key="1">
    <source>
        <dbReference type="ARBA" id="ARBA00004442"/>
    </source>
</evidence>
<keyword evidence="8" id="KW-0614">Plasmid</keyword>
<keyword evidence="5" id="KW-0998">Cell outer membrane</keyword>
<dbReference type="EMBL" id="AP025293">
    <property type="protein sequence ID" value="BDD00619.1"/>
    <property type="molecule type" value="Genomic_DNA"/>
</dbReference>
<name>A0ABN6LBT1_9BACT</name>
<evidence type="ECO:0000313" key="9">
    <source>
        <dbReference type="Proteomes" id="UP001354989"/>
    </source>
</evidence>
<dbReference type="InterPro" id="IPR011990">
    <property type="entry name" value="TPR-like_helical_dom_sf"/>
</dbReference>
<comment type="subcellular location">
    <subcellularLocation>
        <location evidence="1">Cell outer membrane</location>
    </subcellularLocation>
</comment>
<proteinExistence type="inferred from homology"/>
<gene>
    <name evidence="8" type="ORF">PEPS_28990</name>
</gene>
<evidence type="ECO:0000313" key="8">
    <source>
        <dbReference type="EMBL" id="BDD00619.1"/>
    </source>
</evidence>
<feature type="domain" description="RagB/SusD" evidence="6">
    <location>
        <begin position="334"/>
        <end position="521"/>
    </location>
</feature>
<dbReference type="InterPro" id="IPR033985">
    <property type="entry name" value="SusD-like_N"/>
</dbReference>
<protein>
    <submittedName>
        <fullName evidence="8">Membrane protein</fullName>
    </submittedName>
</protein>
<keyword evidence="9" id="KW-1185">Reference proteome</keyword>
<evidence type="ECO:0000256" key="4">
    <source>
        <dbReference type="ARBA" id="ARBA00023136"/>
    </source>
</evidence>
<evidence type="ECO:0000256" key="5">
    <source>
        <dbReference type="ARBA" id="ARBA00023237"/>
    </source>
</evidence>
<evidence type="ECO:0000259" key="6">
    <source>
        <dbReference type="Pfam" id="PF07980"/>
    </source>
</evidence>
<dbReference type="Proteomes" id="UP001354989">
    <property type="component" value="Plasmid pPP1"/>
</dbReference>
<sequence length="521" mass="59525">MKIFKQKYLLLLLLAGVLISPGCGEDYLSKSKVHTSLDTDAFYQTEMHAEQAVTAMYSPLHWWGQFKRFRYLLGFMSGDLEITSGGFHFTEFGDFGYNASTASYIRHAWQSSFVGIQRANTVLEKVPGIYFYPEHKEVQERYLAEAHFMRAFYYFQLVRFYGGVPIYDRTFTGSLEDELFQPKRNTADEVYEFIYADLEKAMEILPVSYEGKDIGRPTKGAAAGYLAKAYMFQGEYSKAHAILKDMVGGKYGQYELVEDYSDNFTRYNENNSEAVFEVQFMSGFGSPWPDMDAPNASKALWLATAIDPGQFANGLPSPELNDFFDAHPDESGVRRMYTIARPGDVWGDWNPIAENPVAAGQWTNRTEEGTWKGGFCGVRKYAEGTDKQNFVDSGINFRALRYADILLLYAEAENELSGPTQVAIDAINQLRTRAQADLLDGTFTQEEFFEKIVIERRLELSLEYHRFFDLTRWSKHKTNLPAMADINKVLESTNYRPGKELFPIPLNDILRNPNLEQNPGY</sequence>
<dbReference type="RefSeq" id="WP_338398450.1">
    <property type="nucleotide sequence ID" value="NZ_AP025293.1"/>
</dbReference>
<dbReference type="Gene3D" id="1.25.40.390">
    <property type="match status" value="1"/>
</dbReference>